<evidence type="ECO:0000313" key="9">
    <source>
        <dbReference type="EMBL" id="KAE8252398.1"/>
    </source>
</evidence>
<evidence type="ECO:0000256" key="1">
    <source>
        <dbReference type="ARBA" id="ARBA00000971"/>
    </source>
</evidence>
<dbReference type="SUPFAM" id="SSF58113">
    <property type="entry name" value="Apolipoprotein A-I"/>
    <property type="match status" value="1"/>
</dbReference>
<keyword evidence="3 5" id="KW-0697">Rotamase</keyword>
<comment type="catalytic activity">
    <reaction evidence="1 5">
        <text>[protein]-peptidylproline (omega=180) = [protein]-peptidylproline (omega=0)</text>
        <dbReference type="Rhea" id="RHEA:16237"/>
        <dbReference type="Rhea" id="RHEA-COMP:10747"/>
        <dbReference type="Rhea" id="RHEA-COMP:10748"/>
        <dbReference type="ChEBI" id="CHEBI:83833"/>
        <dbReference type="ChEBI" id="CHEBI:83834"/>
        <dbReference type="EC" id="5.2.1.8"/>
    </reaction>
</comment>
<dbReference type="FunFam" id="3.10.50.40:FF:000006">
    <property type="entry name" value="Peptidyl-prolyl cis-trans isomerase"/>
    <property type="match status" value="1"/>
</dbReference>
<comment type="caution">
    <text evidence="9">The sequence shown here is derived from an EMBL/GenBank/DDBJ whole genome shotgun (WGS) entry which is preliminary data.</text>
</comment>
<dbReference type="Proteomes" id="UP000077671">
    <property type="component" value="Unassembled WGS sequence"/>
</dbReference>
<evidence type="ECO:0000256" key="5">
    <source>
        <dbReference type="PROSITE-ProRule" id="PRU00277"/>
    </source>
</evidence>
<dbReference type="SUPFAM" id="SSF54534">
    <property type="entry name" value="FKBP-like"/>
    <property type="match status" value="1"/>
</dbReference>
<reference evidence="8" key="3">
    <citation type="submission" date="2020-10" db="EMBL/GenBank/DDBJ databases">
        <authorList>
            <person name="Sedaghatjoo S."/>
        </authorList>
    </citation>
    <scope>NUCLEOTIDE SEQUENCE</scope>
    <source>
        <strain evidence="8">AZH3</strain>
    </source>
</reference>
<feature type="chain" id="PRO_5044550131" description="peptidylprolyl isomerase" evidence="6">
    <location>
        <begin position="25"/>
        <end position="260"/>
    </location>
</feature>
<reference evidence="9" key="1">
    <citation type="submission" date="2016-04" db="EMBL/GenBank/DDBJ databases">
        <authorList>
            <person name="Nguyen H.D."/>
            <person name="Kesanakurti P."/>
            <person name="Cullis J."/>
            <person name="Levesque C.A."/>
            <person name="Hambleton S."/>
        </authorList>
    </citation>
    <scope>NUCLEOTIDE SEQUENCE</scope>
    <source>
        <strain evidence="9">DAOMC 238032</strain>
    </source>
</reference>
<accession>A0A177TZI9</accession>
<dbReference type="PANTHER" id="PTHR45779:SF7">
    <property type="entry name" value="PEPTIDYLPROLYL ISOMERASE"/>
    <property type="match status" value="1"/>
</dbReference>
<dbReference type="Gene3D" id="3.10.50.40">
    <property type="match status" value="1"/>
</dbReference>
<name>A0A177TZI9_9BASI</name>
<dbReference type="EMBL" id="LWDD02001125">
    <property type="protein sequence ID" value="KAE8252398.1"/>
    <property type="molecule type" value="Genomic_DNA"/>
</dbReference>
<dbReference type="PROSITE" id="PS50059">
    <property type="entry name" value="FKBP_PPIASE"/>
    <property type="match status" value="1"/>
</dbReference>
<dbReference type="Pfam" id="PF00254">
    <property type="entry name" value="FKBP_C"/>
    <property type="match status" value="1"/>
</dbReference>
<dbReference type="EMBL" id="CAJHJG010004198">
    <property type="protein sequence ID" value="CAD6939234.1"/>
    <property type="molecule type" value="Genomic_DNA"/>
</dbReference>
<protein>
    <recommendedName>
        <fullName evidence="2 5">peptidylprolyl isomerase</fullName>
        <ecNumber evidence="2 5">5.2.1.8</ecNumber>
    </recommendedName>
</protein>
<evidence type="ECO:0000256" key="2">
    <source>
        <dbReference type="ARBA" id="ARBA00013194"/>
    </source>
</evidence>
<dbReference type="InterPro" id="IPR046357">
    <property type="entry name" value="PPIase_dom_sf"/>
</dbReference>
<evidence type="ECO:0000313" key="10">
    <source>
        <dbReference type="Proteomes" id="UP000077671"/>
    </source>
</evidence>
<dbReference type="EC" id="5.2.1.8" evidence="2 5"/>
<keyword evidence="4 5" id="KW-0413">Isomerase</keyword>
<dbReference type="InterPro" id="IPR001179">
    <property type="entry name" value="PPIase_FKBP_dom"/>
</dbReference>
<evidence type="ECO:0000256" key="3">
    <source>
        <dbReference type="ARBA" id="ARBA00023110"/>
    </source>
</evidence>
<feature type="domain" description="PPIase FKBP-type" evidence="7">
    <location>
        <begin position="49"/>
        <end position="137"/>
    </location>
</feature>
<dbReference type="InterPro" id="IPR044609">
    <property type="entry name" value="FKBP2/11"/>
</dbReference>
<keyword evidence="11" id="KW-1185">Reference proteome</keyword>
<dbReference type="Gene3D" id="1.20.120.20">
    <property type="entry name" value="Apolipoprotein"/>
    <property type="match status" value="1"/>
</dbReference>
<dbReference type="PANTHER" id="PTHR45779">
    <property type="entry name" value="PEPTIDYLPROLYL ISOMERASE"/>
    <property type="match status" value="1"/>
</dbReference>
<evidence type="ECO:0000256" key="4">
    <source>
        <dbReference type="ARBA" id="ARBA00023235"/>
    </source>
</evidence>
<dbReference type="GO" id="GO:0003755">
    <property type="term" value="F:peptidyl-prolyl cis-trans isomerase activity"/>
    <property type="evidence" value="ECO:0007669"/>
    <property type="project" value="UniProtKB-KW"/>
</dbReference>
<gene>
    <name evidence="9" type="ORF">A4X03_0g6177</name>
    <name evidence="8" type="ORF">JKIAZH3_G5554</name>
</gene>
<keyword evidence="6" id="KW-0732">Signal</keyword>
<evidence type="ECO:0000259" key="7">
    <source>
        <dbReference type="PROSITE" id="PS50059"/>
    </source>
</evidence>
<evidence type="ECO:0000313" key="8">
    <source>
        <dbReference type="EMBL" id="CAD6939234.1"/>
    </source>
</evidence>
<dbReference type="Proteomes" id="UP000836402">
    <property type="component" value="Unassembled WGS sequence"/>
</dbReference>
<feature type="signal peptide" evidence="6">
    <location>
        <begin position="1"/>
        <end position="24"/>
    </location>
</feature>
<evidence type="ECO:0000313" key="11">
    <source>
        <dbReference type="Proteomes" id="UP000836402"/>
    </source>
</evidence>
<dbReference type="GO" id="GO:0005783">
    <property type="term" value="C:endoplasmic reticulum"/>
    <property type="evidence" value="ECO:0007669"/>
    <property type="project" value="TreeGrafter"/>
</dbReference>
<evidence type="ECO:0000256" key="6">
    <source>
        <dbReference type="SAM" id="SignalP"/>
    </source>
</evidence>
<reference evidence="9" key="2">
    <citation type="journal article" date="2019" name="IMA Fungus">
        <title>Genome sequencing and comparison of five Tilletia species to identify candidate genes for the detection of regulated species infecting wheat.</title>
        <authorList>
            <person name="Nguyen H.D.T."/>
            <person name="Sultana T."/>
            <person name="Kesanakurti P."/>
            <person name="Hambleton S."/>
        </authorList>
    </citation>
    <scope>NUCLEOTIDE SEQUENCE</scope>
    <source>
        <strain evidence="9">DAOMC 238032</strain>
    </source>
</reference>
<sequence>MTRLFTATLAVASAVLLTATVADAREPPKELRIGVKHKPTSCPIKTQKGDQLSMHYTGKLWEGEKFDSSLDRGDPFEFTLGAGQVIPGWDKGLLDMCEGEKRKLQIPAKLGYGDRGAGAKIPGGSTLVFDVELLQIKGPRAKALKAAAPVVSAAGTAKEAVQENTKKGAEVVQENAKKGAEVVQENVKVGAETVQKTFNAGAETVQENVKAGTEAMKERAEKGAETVQENAKAAVEAVQEGAESVKKVVKETVDSVREEL</sequence>
<dbReference type="AlphaFoldDB" id="A0A177TZI9"/>
<organism evidence="9 10">
    <name type="scientific">Tilletia caries</name>
    <name type="common">wheat bunt fungus</name>
    <dbReference type="NCBI Taxonomy" id="13290"/>
    <lineage>
        <taxon>Eukaryota</taxon>
        <taxon>Fungi</taxon>
        <taxon>Dikarya</taxon>
        <taxon>Basidiomycota</taxon>
        <taxon>Ustilaginomycotina</taxon>
        <taxon>Exobasidiomycetes</taxon>
        <taxon>Tilletiales</taxon>
        <taxon>Tilletiaceae</taxon>
        <taxon>Tilletia</taxon>
    </lineage>
</organism>
<proteinExistence type="predicted"/>